<dbReference type="AlphaFoldDB" id="A0A373F8G5"/>
<dbReference type="EMBL" id="QURR01000037">
    <property type="protein sequence ID" value="RGE40418.1"/>
    <property type="molecule type" value="Genomic_DNA"/>
</dbReference>
<sequence>MDSFRTRLSAGIFGNQASSLDWQSLPIVAVKTVKRSEYETARRSLDCGELIVTCECPSLAVADFIRTVEVMTKGVFIGKLHLRFYIEKKAVKRNFVTHDPQVRKLLGLKRERMSLQMVTWLGDTSEEVVRMIAKDAIQEIELLCAEQPTRTAKRRSSQSPAGVVAKTVPNDQKAEKPFAFSSMQTPIVSQPESAKASAVQRESVNREAKGDRTEGVVAEMGRIHRPSLNGGFTSFCLKIDANGVHLPFYGVELERECAERGVKAGMRVEVIQMGKQSIGDGRHKNLFKINILG</sequence>
<accession>A0A373F8G5</accession>
<name>A0A373F8G5_COMTE</name>
<proteinExistence type="predicted"/>
<reference evidence="1 2" key="1">
    <citation type="submission" date="2018-08" db="EMBL/GenBank/DDBJ databases">
        <title>Comamonas testosteroni strain SWCO2.</title>
        <authorList>
            <person name="Jiang N."/>
            <person name="Zhang X.Z."/>
        </authorList>
    </citation>
    <scope>NUCLEOTIDE SEQUENCE [LARGE SCALE GENOMIC DNA]</scope>
    <source>
        <strain evidence="1 2">SWCO2</strain>
    </source>
</reference>
<organism evidence="1 2">
    <name type="scientific">Comamonas testosteroni</name>
    <name type="common">Pseudomonas testosteroni</name>
    <dbReference type="NCBI Taxonomy" id="285"/>
    <lineage>
        <taxon>Bacteria</taxon>
        <taxon>Pseudomonadati</taxon>
        <taxon>Pseudomonadota</taxon>
        <taxon>Betaproteobacteria</taxon>
        <taxon>Burkholderiales</taxon>
        <taxon>Comamonadaceae</taxon>
        <taxon>Comamonas</taxon>
    </lineage>
</organism>
<protein>
    <submittedName>
        <fullName evidence="1">Uncharacterized protein</fullName>
    </submittedName>
</protein>
<dbReference type="Proteomes" id="UP000261948">
    <property type="component" value="Unassembled WGS sequence"/>
</dbReference>
<comment type="caution">
    <text evidence="1">The sequence shown here is derived from an EMBL/GenBank/DDBJ whole genome shotgun (WGS) entry which is preliminary data.</text>
</comment>
<keyword evidence="2" id="KW-1185">Reference proteome</keyword>
<evidence type="ECO:0000313" key="1">
    <source>
        <dbReference type="EMBL" id="RGE40418.1"/>
    </source>
</evidence>
<evidence type="ECO:0000313" key="2">
    <source>
        <dbReference type="Proteomes" id="UP000261948"/>
    </source>
</evidence>
<gene>
    <name evidence="1" type="ORF">DZC30_20360</name>
</gene>